<evidence type="ECO:0000313" key="6">
    <source>
        <dbReference type="Proteomes" id="UP001170379"/>
    </source>
</evidence>
<dbReference type="CDD" id="cd17748">
    <property type="entry name" value="BRCT_DNA_ligase_like"/>
    <property type="match status" value="1"/>
</dbReference>
<evidence type="ECO:0000313" key="5">
    <source>
        <dbReference type="EMBL" id="MDJ1371878.1"/>
    </source>
</evidence>
<dbReference type="SUPFAM" id="SSF53098">
    <property type="entry name" value="Ribonuclease H-like"/>
    <property type="match status" value="1"/>
</dbReference>
<dbReference type="EMBL" id="PXVD01000017">
    <property type="protein sequence ID" value="MDJ1371878.1"/>
    <property type="molecule type" value="Genomic_DNA"/>
</dbReference>
<sequence length="446" mass="47159">MKVLRDVESADGPIENGGAVSFAVVDLETTGFSPARGDRIVELGVVLLDDGGAVEQEWTTLVNPQRHIGATHVHGIRARDVVDAPLFGDVAADVVDLLAGRTIVAHNQAFDTRFLRAELSLHGFVIPDSYSALCTMVWSRRRFGAAKLADVCAALGIDLTDAHSALGDAKATANLLRALNEVAGRDRDWARDVARGVFPIERSITHAAGRLTARDVAATGSPIPEAAEPPLWQRVTVPLPAGDVAACVYLELLADVLDDGFISVTEHERLRSIAEVAGFDEGRLPELHAKYLEAATAEALADGSISDAEREQLVQIALVLDLPFPDLRRASSDVSAVGRASLVGRPAVVDDAAPATGAAFSLSPGCRVVFTGTMSCPREEWAQRLVAAGLTTGTVTKKTAVLVAEDPTTQSGKGKNALKYGIPVVTEEEFAPVFDAYVSTLSTNSN</sequence>
<dbReference type="SUPFAM" id="SSF52113">
    <property type="entry name" value="BRCT domain"/>
    <property type="match status" value="1"/>
</dbReference>
<dbReference type="InterPro" id="IPR036420">
    <property type="entry name" value="BRCT_dom_sf"/>
</dbReference>
<dbReference type="CDD" id="cd06127">
    <property type="entry name" value="DEDDh"/>
    <property type="match status" value="1"/>
</dbReference>
<keyword evidence="3" id="KW-0269">Exonuclease</keyword>
<dbReference type="Pfam" id="PF00929">
    <property type="entry name" value="RNase_T"/>
    <property type="match status" value="1"/>
</dbReference>
<name>A0ABT7C9T8_9MICO</name>
<keyword evidence="1" id="KW-0540">Nuclease</keyword>
<comment type="caution">
    <text evidence="5">The sequence shown here is derived from an EMBL/GenBank/DDBJ whole genome shotgun (WGS) entry which is preliminary data.</text>
</comment>
<dbReference type="Gene3D" id="3.30.420.10">
    <property type="entry name" value="Ribonuclease H-like superfamily/Ribonuclease H"/>
    <property type="match status" value="1"/>
</dbReference>
<dbReference type="SUPFAM" id="SSF158682">
    <property type="entry name" value="TerB-like"/>
    <property type="match status" value="1"/>
</dbReference>
<dbReference type="InterPro" id="IPR013520">
    <property type="entry name" value="Ribonucl_H"/>
</dbReference>
<dbReference type="Gene3D" id="3.40.50.10190">
    <property type="entry name" value="BRCT domain"/>
    <property type="match status" value="1"/>
</dbReference>
<gene>
    <name evidence="5" type="ORF">C7K25_10950</name>
</gene>
<dbReference type="InterPro" id="IPR001357">
    <property type="entry name" value="BRCT_dom"/>
</dbReference>
<evidence type="ECO:0000256" key="3">
    <source>
        <dbReference type="ARBA" id="ARBA00022839"/>
    </source>
</evidence>
<keyword evidence="6" id="KW-1185">Reference proteome</keyword>
<organism evidence="5 6">
    <name type="scientific">Gulosibacter molinativorax</name>
    <dbReference type="NCBI Taxonomy" id="256821"/>
    <lineage>
        <taxon>Bacteria</taxon>
        <taxon>Bacillati</taxon>
        <taxon>Actinomycetota</taxon>
        <taxon>Actinomycetes</taxon>
        <taxon>Micrococcales</taxon>
        <taxon>Microbacteriaceae</taxon>
        <taxon>Gulosibacter</taxon>
    </lineage>
</organism>
<protein>
    <recommendedName>
        <fullName evidence="4">Exonuclease domain-containing protein</fullName>
    </recommendedName>
</protein>
<evidence type="ECO:0000256" key="1">
    <source>
        <dbReference type="ARBA" id="ARBA00022722"/>
    </source>
</evidence>
<dbReference type="InterPro" id="IPR036397">
    <property type="entry name" value="RNaseH_sf"/>
</dbReference>
<proteinExistence type="predicted"/>
<dbReference type="InterPro" id="IPR029024">
    <property type="entry name" value="TerB-like"/>
</dbReference>
<reference evidence="5" key="2">
    <citation type="journal article" date="2022" name="Sci. Rep.">
        <title>In silico prediction of the enzymes involved in the degradation of the herbicide molinate by Gulosibacter molinativorax ON4T.</title>
        <authorList>
            <person name="Lopes A.R."/>
            <person name="Bunin E."/>
            <person name="Viana A.T."/>
            <person name="Froufe H."/>
            <person name="Munoz-Merida A."/>
            <person name="Pinho D."/>
            <person name="Figueiredo J."/>
            <person name="Barroso C."/>
            <person name="Vaz-Moreira I."/>
            <person name="Bellanger X."/>
            <person name="Egas C."/>
            <person name="Nunes O.C."/>
        </authorList>
    </citation>
    <scope>NUCLEOTIDE SEQUENCE</scope>
    <source>
        <strain evidence="5">ON4</strain>
    </source>
</reference>
<evidence type="ECO:0000259" key="4">
    <source>
        <dbReference type="SMART" id="SM00479"/>
    </source>
</evidence>
<dbReference type="InterPro" id="IPR012337">
    <property type="entry name" value="RNaseH-like_sf"/>
</dbReference>
<evidence type="ECO:0000256" key="2">
    <source>
        <dbReference type="ARBA" id="ARBA00022801"/>
    </source>
</evidence>
<feature type="domain" description="Exonuclease" evidence="4">
    <location>
        <begin position="21"/>
        <end position="185"/>
    </location>
</feature>
<accession>A0ABT7C9T8</accession>
<keyword evidence="2" id="KW-0378">Hydrolase</keyword>
<reference evidence="5" key="1">
    <citation type="submission" date="2018-03" db="EMBL/GenBank/DDBJ databases">
        <authorList>
            <person name="Nunes O.C."/>
            <person name="Lopes A.R."/>
            <person name="Froufe H."/>
            <person name="Munoz-Merida A."/>
            <person name="Barroso C."/>
            <person name="Egas C."/>
        </authorList>
    </citation>
    <scope>NUCLEOTIDE SEQUENCE</scope>
    <source>
        <strain evidence="5">ON4</strain>
    </source>
</reference>
<dbReference type="Pfam" id="PF00533">
    <property type="entry name" value="BRCT"/>
    <property type="match status" value="1"/>
</dbReference>
<dbReference type="Proteomes" id="UP001170379">
    <property type="component" value="Unassembled WGS sequence"/>
</dbReference>
<dbReference type="PANTHER" id="PTHR30231">
    <property type="entry name" value="DNA POLYMERASE III SUBUNIT EPSILON"/>
    <property type="match status" value="1"/>
</dbReference>
<dbReference type="SMART" id="SM00479">
    <property type="entry name" value="EXOIII"/>
    <property type="match status" value="1"/>
</dbReference>
<dbReference type="PANTHER" id="PTHR30231:SF4">
    <property type="entry name" value="PROTEIN NEN2"/>
    <property type="match status" value="1"/>
</dbReference>